<dbReference type="Proteomes" id="UP000234433">
    <property type="component" value="Unassembled WGS sequence"/>
</dbReference>
<reference evidence="2 3" key="1">
    <citation type="submission" date="2017-03" db="EMBL/GenBank/DDBJ databases">
        <authorList>
            <person name="Afonso C.L."/>
            <person name="Miller P.J."/>
            <person name="Scott M.A."/>
            <person name="Spackman E."/>
            <person name="Goraichik I."/>
            <person name="Dimitrov K.M."/>
            <person name="Suarez D.L."/>
            <person name="Swayne D.E."/>
        </authorList>
    </citation>
    <scope>NUCLEOTIDE SEQUENCE [LARGE SCALE GENOMIC DNA]</scope>
    <source>
        <strain evidence="2 3">CNRZ 918</strain>
    </source>
</reference>
<evidence type="ECO:0000259" key="1">
    <source>
        <dbReference type="PROSITE" id="PS50043"/>
    </source>
</evidence>
<protein>
    <submittedName>
        <fullName evidence="2">Regulatory protein, luxR family</fullName>
    </submittedName>
</protein>
<dbReference type="InterPro" id="IPR016032">
    <property type="entry name" value="Sig_transdc_resp-reg_C-effctor"/>
</dbReference>
<dbReference type="InterPro" id="IPR000792">
    <property type="entry name" value="Tscrpt_reg_LuxR_C"/>
</dbReference>
<dbReference type="SMART" id="SM00421">
    <property type="entry name" value="HTH_LUXR"/>
    <property type="match status" value="1"/>
</dbReference>
<proteinExistence type="predicted"/>
<dbReference type="Gene3D" id="1.10.10.10">
    <property type="entry name" value="Winged helix-like DNA-binding domain superfamily/Winged helix DNA-binding domain"/>
    <property type="match status" value="1"/>
</dbReference>
<name>A0A2H1KZS1_9MICO</name>
<sequence length="757" mass="82252">MPVPGEKAQRPERARDPEELSRLLATADSAFDDPEEAMYGFDGPLTAVKLYDASGGFVSLARAATDIAESTGLVDDVGSTSFADFVAARTSMPEVGLAEDDQQAAAVLSHLFSSFTKSTALLALSSLRTESVGLTVVRDPEGALMRLQMAGVLARSAAETGGKRLRVPTLLAGKLRQLASGGTANAHLVSDLVSALVGHIEWSQFVEESILADALTLARRNGQWHALGKLYRSLGLVVLLRAPQAACSAYAGLPKVAVECEADLELLTQLTDHLQMQLREVVVTRESMRRVLVEQTGPDRLSELLAARVVASVSVSEKNGRPVAEVGYHQMVRQLLALAQSGRHTEAASLGTAWANRSSTGQSRQVVRLLAAVSEYHSSQPRNALAMLREIEEEAFRDYVDGDFLLPATLSWSALIAAATGDVDSADEYLLRAGSDFEQASIVDELVSPPLHVASALRAVDRLDLDSARKELDKLDDYPELHSLEAYPAAIRRLLAILSEKMESGLLHLNDEVERFRGAKVLSAEGGSLLIISRSLVFISLGQLKLAEVEIRELPDTSDAKIVLTARLELVAGRCERVIALADKWFYHQPLRPRSRADMAAIKAAALLRSGREREAEAEFQTAIRLAALVRSLLPIAMIPQQDRNALIDATIDDEAWNEALDSTRDHFRTKNEMVGRLREIGSIAVAEASLPQLSGAEGQLLKLLDQGLSISQMSRELSQVTGTVKNRLSALYRKFDVSSREELLVRARSLGFLSLH</sequence>
<evidence type="ECO:0000313" key="2">
    <source>
        <dbReference type="EMBL" id="SMY05227.1"/>
    </source>
</evidence>
<dbReference type="OrthoDB" id="4807777at2"/>
<evidence type="ECO:0000313" key="3">
    <source>
        <dbReference type="Proteomes" id="UP000234433"/>
    </source>
</evidence>
<dbReference type="SUPFAM" id="SSF46894">
    <property type="entry name" value="C-terminal effector domain of the bipartite response regulators"/>
    <property type="match status" value="1"/>
</dbReference>
<dbReference type="GO" id="GO:0006355">
    <property type="term" value="P:regulation of DNA-templated transcription"/>
    <property type="evidence" value="ECO:0007669"/>
    <property type="project" value="InterPro"/>
</dbReference>
<dbReference type="EMBL" id="FXZD01000022">
    <property type="protein sequence ID" value="SMY05227.1"/>
    <property type="molecule type" value="Genomic_DNA"/>
</dbReference>
<gene>
    <name evidence="2" type="ORF">BANT918_03312</name>
</gene>
<dbReference type="PROSITE" id="PS50043">
    <property type="entry name" value="HTH_LUXR_2"/>
    <property type="match status" value="1"/>
</dbReference>
<dbReference type="GO" id="GO:0003677">
    <property type="term" value="F:DNA binding"/>
    <property type="evidence" value="ECO:0007669"/>
    <property type="project" value="InterPro"/>
</dbReference>
<feature type="domain" description="HTH luxR-type" evidence="1">
    <location>
        <begin position="687"/>
        <end position="752"/>
    </location>
</feature>
<dbReference type="InterPro" id="IPR036388">
    <property type="entry name" value="WH-like_DNA-bd_sf"/>
</dbReference>
<dbReference type="AlphaFoldDB" id="A0A2H1KZS1"/>
<organism evidence="2 3">
    <name type="scientific">Brevibacterium antiquum CNRZ 918</name>
    <dbReference type="NCBI Taxonomy" id="1255637"/>
    <lineage>
        <taxon>Bacteria</taxon>
        <taxon>Bacillati</taxon>
        <taxon>Actinomycetota</taxon>
        <taxon>Actinomycetes</taxon>
        <taxon>Micrococcales</taxon>
        <taxon>Brevibacteriaceae</taxon>
        <taxon>Brevibacterium</taxon>
    </lineage>
</organism>
<accession>A0A2H1KZS1</accession>